<dbReference type="STRING" id="1249933.SAMN04489797_2223"/>
<name>A0A1H1UE98_9FLAO</name>
<feature type="domain" description="Receptor L-domain" evidence="3">
    <location>
        <begin position="42"/>
        <end position="115"/>
    </location>
</feature>
<dbReference type="AlphaFoldDB" id="A0A1H1UE98"/>
<dbReference type="RefSeq" id="WP_092446757.1">
    <property type="nucleotide sequence ID" value="NZ_LT629774.1"/>
</dbReference>
<reference evidence="5 6" key="1">
    <citation type="submission" date="2016-10" db="EMBL/GenBank/DDBJ databases">
        <authorList>
            <person name="Varghese N."/>
            <person name="Submissions S."/>
        </authorList>
    </citation>
    <scope>NUCLEOTIDE SEQUENCE [LARGE SCALE GENOMIC DNA]</scope>
    <source>
        <strain evidence="5 6">RHA_55</strain>
    </source>
</reference>
<dbReference type="NCBIfam" id="TIGR04183">
    <property type="entry name" value="Por_Secre_tail"/>
    <property type="match status" value="1"/>
</dbReference>
<proteinExistence type="predicted"/>
<organism evidence="5 6">
    <name type="scientific">Winogradskyella sediminis</name>
    <dbReference type="NCBI Taxonomy" id="1382466"/>
    <lineage>
        <taxon>Bacteria</taxon>
        <taxon>Pseudomonadati</taxon>
        <taxon>Bacteroidota</taxon>
        <taxon>Flavobacteriia</taxon>
        <taxon>Flavobacteriales</taxon>
        <taxon>Flavobacteriaceae</taxon>
        <taxon>Winogradskyella</taxon>
    </lineage>
</organism>
<dbReference type="InterPro" id="IPR036941">
    <property type="entry name" value="Rcpt_L-dom_sf"/>
</dbReference>
<dbReference type="InterPro" id="IPR026444">
    <property type="entry name" value="Secre_tail"/>
</dbReference>
<feature type="chain" id="PRO_5009262139" evidence="2">
    <location>
        <begin position="19"/>
        <end position="330"/>
    </location>
</feature>
<gene>
    <name evidence="5" type="ORF">SAMN04489797_2223</name>
</gene>
<dbReference type="InterPro" id="IPR000494">
    <property type="entry name" value="Rcpt_L-dom"/>
</dbReference>
<evidence type="ECO:0000313" key="6">
    <source>
        <dbReference type="Proteomes" id="UP000198963"/>
    </source>
</evidence>
<evidence type="ECO:0000313" key="5">
    <source>
        <dbReference type="EMBL" id="SDS70773.1"/>
    </source>
</evidence>
<evidence type="ECO:0000256" key="2">
    <source>
        <dbReference type="SAM" id="SignalP"/>
    </source>
</evidence>
<dbReference type="Pfam" id="PF18962">
    <property type="entry name" value="Por_Secre_tail"/>
    <property type="match status" value="1"/>
</dbReference>
<dbReference type="EMBL" id="LT629774">
    <property type="protein sequence ID" value="SDS70773.1"/>
    <property type="molecule type" value="Genomic_DNA"/>
</dbReference>
<evidence type="ECO:0000256" key="1">
    <source>
        <dbReference type="ARBA" id="ARBA00022729"/>
    </source>
</evidence>
<evidence type="ECO:0000259" key="3">
    <source>
        <dbReference type="Pfam" id="PF01030"/>
    </source>
</evidence>
<dbReference type="Gene3D" id="3.80.20.20">
    <property type="entry name" value="Receptor L-domain"/>
    <property type="match status" value="1"/>
</dbReference>
<protein>
    <submittedName>
        <fullName evidence="5">Por secretion system C-terminal sorting domain-containing protein</fullName>
    </submittedName>
</protein>
<feature type="signal peptide" evidence="2">
    <location>
        <begin position="1"/>
        <end position="18"/>
    </location>
</feature>
<keyword evidence="6" id="KW-1185">Reference proteome</keyword>
<dbReference type="SUPFAM" id="SSF52058">
    <property type="entry name" value="L domain-like"/>
    <property type="match status" value="1"/>
</dbReference>
<accession>A0A1H1UE98</accession>
<dbReference type="Proteomes" id="UP000198963">
    <property type="component" value="Chromosome I"/>
</dbReference>
<feature type="domain" description="Secretion system C-terminal sorting" evidence="4">
    <location>
        <begin position="263"/>
        <end position="328"/>
    </location>
</feature>
<dbReference type="Pfam" id="PF01030">
    <property type="entry name" value="Recep_L_domain"/>
    <property type="match status" value="1"/>
</dbReference>
<sequence>MRMYFVLMALVFSCIGFGQCPEEDVLLFSQAEVNNFSLEYPNCDTIEGFLLIQGSDITDVSSLSQINSVGSLLINETALTSLQGLEALTITGLSDEDAFIVIDDNPLLQNIEFLNNFTVNLPVVFLIRDMENLTSLEGAEPIGEVVTLILENNDALTDLNGLNENLNIIGGLVQSPFLYIGEHANLTDISRLNTAQFNSFTSAEIINNTQLSVCENDLVCTLIANNAITILDNALGCNTRSEVQLVCNNLSLQQNEIAEFKLHPNPVSGTLFIDDINTHQLINVKLYSSLGKKVFETTEKKIDFTNFQPGMYMIEITTTTGSLTKVVIKE</sequence>
<keyword evidence="1 2" id="KW-0732">Signal</keyword>
<evidence type="ECO:0000259" key="4">
    <source>
        <dbReference type="Pfam" id="PF18962"/>
    </source>
</evidence>